<dbReference type="PROSITE" id="PS50263">
    <property type="entry name" value="CN_HYDROLASE"/>
    <property type="match status" value="1"/>
</dbReference>
<dbReference type="OrthoDB" id="10250282at2759"/>
<dbReference type="EMBL" id="JAGPXC010000006">
    <property type="protein sequence ID" value="KAH6651437.1"/>
    <property type="molecule type" value="Genomic_DNA"/>
</dbReference>
<dbReference type="SUPFAM" id="SSF56317">
    <property type="entry name" value="Carbon-nitrogen hydrolase"/>
    <property type="match status" value="1"/>
</dbReference>
<name>A0A9P8ZVU1_9PEZI</name>
<evidence type="ECO:0000256" key="1">
    <source>
        <dbReference type="ARBA" id="ARBA00008129"/>
    </source>
</evidence>
<proteinExistence type="inferred from homology"/>
<organism evidence="4 5">
    <name type="scientific">Truncatella angustata</name>
    <dbReference type="NCBI Taxonomy" id="152316"/>
    <lineage>
        <taxon>Eukaryota</taxon>
        <taxon>Fungi</taxon>
        <taxon>Dikarya</taxon>
        <taxon>Ascomycota</taxon>
        <taxon>Pezizomycotina</taxon>
        <taxon>Sordariomycetes</taxon>
        <taxon>Xylariomycetidae</taxon>
        <taxon>Amphisphaeriales</taxon>
        <taxon>Sporocadaceae</taxon>
        <taxon>Truncatella</taxon>
    </lineage>
</organism>
<evidence type="ECO:0000313" key="5">
    <source>
        <dbReference type="Proteomes" id="UP000758603"/>
    </source>
</evidence>
<dbReference type="AlphaFoldDB" id="A0A9P8ZVU1"/>
<evidence type="ECO:0000313" key="4">
    <source>
        <dbReference type="EMBL" id="KAH6651437.1"/>
    </source>
</evidence>
<comment type="caution">
    <text evidence="4">The sequence shown here is derived from an EMBL/GenBank/DDBJ whole genome shotgun (WGS) entry which is preliminary data.</text>
</comment>
<reference evidence="4" key="1">
    <citation type="journal article" date="2021" name="Nat. Commun.">
        <title>Genetic determinants of endophytism in the Arabidopsis root mycobiome.</title>
        <authorList>
            <person name="Mesny F."/>
            <person name="Miyauchi S."/>
            <person name="Thiergart T."/>
            <person name="Pickel B."/>
            <person name="Atanasova L."/>
            <person name="Karlsson M."/>
            <person name="Huettel B."/>
            <person name="Barry K.W."/>
            <person name="Haridas S."/>
            <person name="Chen C."/>
            <person name="Bauer D."/>
            <person name="Andreopoulos W."/>
            <person name="Pangilinan J."/>
            <person name="LaButti K."/>
            <person name="Riley R."/>
            <person name="Lipzen A."/>
            <person name="Clum A."/>
            <person name="Drula E."/>
            <person name="Henrissat B."/>
            <person name="Kohler A."/>
            <person name="Grigoriev I.V."/>
            <person name="Martin F.M."/>
            <person name="Hacquard S."/>
        </authorList>
    </citation>
    <scope>NUCLEOTIDE SEQUENCE</scope>
    <source>
        <strain evidence="4">MPI-SDFR-AT-0073</strain>
    </source>
</reference>
<feature type="chain" id="PRO_5040118827" evidence="2">
    <location>
        <begin position="32"/>
        <end position="350"/>
    </location>
</feature>
<dbReference type="PANTHER" id="PTHR46044:SF1">
    <property type="entry name" value="CN HYDROLASE DOMAIN-CONTAINING PROTEIN"/>
    <property type="match status" value="1"/>
</dbReference>
<dbReference type="InterPro" id="IPR044149">
    <property type="entry name" value="Nitrilases_CHs"/>
</dbReference>
<sequence>MKILAKAQVIIVLHVLAVCGSTGCGLSGAYAAIDPESFKVGAVRQPPVNFALPIGLNKTWVDLDLNATIDQAVETIQQAKADGVAFLAFPELYFPGYPVAINTGYNPSQIAQYVSQSFSVDDARFQKLVKAFQDQGIYGTFGFSELADDKIFMGQVLIGPDGSILHHRRKLRPSGTERYIWSDGDISGLVVTPTPHGRIGMLECWEHFHPTMTFVMQAQLENIHVAAFPYAPDFGVDPQAWESAEVGAAAARAYAVSSGAYVIMPSIGTAAIFSNGGGTMSLINATDSPEINYITATINTTTFSSATYDTDGEQSWAALQQIVAEFPSYIPKVASAYFEKKVIPLESITV</sequence>
<dbReference type="InterPro" id="IPR003010">
    <property type="entry name" value="C-N_Hydrolase"/>
</dbReference>
<comment type="similarity">
    <text evidence="1">Belongs to the carbon-nitrogen hydrolase superfamily. Nitrilase family.</text>
</comment>
<dbReference type="GO" id="GO:0016787">
    <property type="term" value="F:hydrolase activity"/>
    <property type="evidence" value="ECO:0007669"/>
    <property type="project" value="UniProtKB-KW"/>
</dbReference>
<keyword evidence="4" id="KW-0378">Hydrolase</keyword>
<dbReference type="Gene3D" id="3.60.110.10">
    <property type="entry name" value="Carbon-nitrogen hydrolase"/>
    <property type="match status" value="1"/>
</dbReference>
<dbReference type="PANTHER" id="PTHR46044">
    <property type="entry name" value="NITRILASE"/>
    <property type="match status" value="1"/>
</dbReference>
<accession>A0A9P8ZVU1</accession>
<protein>
    <submittedName>
        <fullName evidence="4">Carbon-nitrogen hydrolase</fullName>
    </submittedName>
</protein>
<dbReference type="PROSITE" id="PS51257">
    <property type="entry name" value="PROKAR_LIPOPROTEIN"/>
    <property type="match status" value="1"/>
</dbReference>
<feature type="signal peptide" evidence="2">
    <location>
        <begin position="1"/>
        <end position="31"/>
    </location>
</feature>
<dbReference type="Proteomes" id="UP000758603">
    <property type="component" value="Unassembled WGS sequence"/>
</dbReference>
<keyword evidence="5" id="KW-1185">Reference proteome</keyword>
<evidence type="ECO:0000256" key="2">
    <source>
        <dbReference type="SAM" id="SignalP"/>
    </source>
</evidence>
<dbReference type="InterPro" id="IPR036526">
    <property type="entry name" value="C-N_Hydrolase_sf"/>
</dbReference>
<evidence type="ECO:0000259" key="3">
    <source>
        <dbReference type="PROSITE" id="PS50263"/>
    </source>
</evidence>
<dbReference type="Pfam" id="PF00795">
    <property type="entry name" value="CN_hydrolase"/>
    <property type="match status" value="1"/>
</dbReference>
<keyword evidence="2" id="KW-0732">Signal</keyword>
<dbReference type="GeneID" id="70136477"/>
<gene>
    <name evidence="4" type="ORF">BKA67DRAFT_660251</name>
</gene>
<feature type="domain" description="CN hydrolase" evidence="3">
    <location>
        <begin position="38"/>
        <end position="300"/>
    </location>
</feature>
<dbReference type="RefSeq" id="XP_045955715.1">
    <property type="nucleotide sequence ID" value="XM_046107586.1"/>
</dbReference>